<dbReference type="EMBL" id="JACXVP010000011">
    <property type="protein sequence ID" value="KAG5575535.1"/>
    <property type="molecule type" value="Genomic_DNA"/>
</dbReference>
<dbReference type="Proteomes" id="UP000824120">
    <property type="component" value="Chromosome 11"/>
</dbReference>
<proteinExistence type="predicted"/>
<gene>
    <name evidence="1" type="ORF">H5410_055669</name>
</gene>
<organism evidence="1 2">
    <name type="scientific">Solanum commersonii</name>
    <name type="common">Commerson's wild potato</name>
    <name type="synonym">Commerson's nightshade</name>
    <dbReference type="NCBI Taxonomy" id="4109"/>
    <lineage>
        <taxon>Eukaryota</taxon>
        <taxon>Viridiplantae</taxon>
        <taxon>Streptophyta</taxon>
        <taxon>Embryophyta</taxon>
        <taxon>Tracheophyta</taxon>
        <taxon>Spermatophyta</taxon>
        <taxon>Magnoliopsida</taxon>
        <taxon>eudicotyledons</taxon>
        <taxon>Gunneridae</taxon>
        <taxon>Pentapetalae</taxon>
        <taxon>asterids</taxon>
        <taxon>lamiids</taxon>
        <taxon>Solanales</taxon>
        <taxon>Solanaceae</taxon>
        <taxon>Solanoideae</taxon>
        <taxon>Solaneae</taxon>
        <taxon>Solanum</taxon>
    </lineage>
</organism>
<dbReference type="AlphaFoldDB" id="A0A9J5WJT0"/>
<name>A0A9J5WJT0_SOLCO</name>
<evidence type="ECO:0000313" key="2">
    <source>
        <dbReference type="Proteomes" id="UP000824120"/>
    </source>
</evidence>
<evidence type="ECO:0000313" key="1">
    <source>
        <dbReference type="EMBL" id="KAG5575535.1"/>
    </source>
</evidence>
<keyword evidence="2" id="KW-1185">Reference proteome</keyword>
<comment type="caution">
    <text evidence="1">The sequence shown here is derived from an EMBL/GenBank/DDBJ whole genome shotgun (WGS) entry which is preliminary data.</text>
</comment>
<sequence>MNVAPNPVGIAGPPHGSFCSPKRELRHRARKGVDANWVHDSLAPIKKTSFNLAAKLWWSIARAKLSPTIADNHLTRDRVVMVACLMVGEYIVPLIEEVDALIEVTKTVDACLIRDEANSAAP</sequence>
<reference evidence="1 2" key="1">
    <citation type="submission" date="2020-09" db="EMBL/GenBank/DDBJ databases">
        <title>De no assembly of potato wild relative species, Solanum commersonii.</title>
        <authorList>
            <person name="Cho K."/>
        </authorList>
    </citation>
    <scope>NUCLEOTIDE SEQUENCE [LARGE SCALE GENOMIC DNA]</scope>
    <source>
        <strain evidence="1">LZ3.2</strain>
        <tissue evidence="1">Leaf</tissue>
    </source>
</reference>
<protein>
    <submittedName>
        <fullName evidence="1">Uncharacterized protein</fullName>
    </submittedName>
</protein>
<accession>A0A9J5WJT0</accession>